<dbReference type="InterPro" id="IPR001117">
    <property type="entry name" value="Cu-oxidase_2nd"/>
</dbReference>
<dbReference type="PROSITE" id="PS51257">
    <property type="entry name" value="PROKAR_LIPOPROTEIN"/>
    <property type="match status" value="1"/>
</dbReference>
<accession>A0A1N7NM42</accession>
<dbReference type="InterPro" id="IPR002355">
    <property type="entry name" value="Cu_oxidase_Cu_BS"/>
</dbReference>
<dbReference type="PANTHER" id="PTHR11709">
    <property type="entry name" value="MULTI-COPPER OXIDASE"/>
    <property type="match status" value="1"/>
</dbReference>
<dbReference type="EMBL" id="FTOA01000005">
    <property type="protein sequence ID" value="SIS99465.1"/>
    <property type="molecule type" value="Genomic_DNA"/>
</dbReference>
<dbReference type="RefSeq" id="WP_076401142.1">
    <property type="nucleotide sequence ID" value="NZ_FTOA01000005.1"/>
</dbReference>
<dbReference type="CDD" id="cd13853">
    <property type="entry name" value="CuRO_1_Tth-MCO_like"/>
    <property type="match status" value="1"/>
</dbReference>
<evidence type="ECO:0000259" key="5">
    <source>
        <dbReference type="Pfam" id="PF07732"/>
    </source>
</evidence>
<feature type="domain" description="Plastocyanin-like" evidence="5">
    <location>
        <begin position="129"/>
        <end position="200"/>
    </location>
</feature>
<keyword evidence="6" id="KW-0167">Capsid protein</keyword>
<evidence type="ECO:0000313" key="7">
    <source>
        <dbReference type="Proteomes" id="UP000185678"/>
    </source>
</evidence>
<evidence type="ECO:0000256" key="1">
    <source>
        <dbReference type="ARBA" id="ARBA00022723"/>
    </source>
</evidence>
<dbReference type="PROSITE" id="PS51318">
    <property type="entry name" value="TAT"/>
    <property type="match status" value="1"/>
</dbReference>
<feature type="domain" description="Plastocyanin-like" evidence="4">
    <location>
        <begin position="372"/>
        <end position="479"/>
    </location>
</feature>
<protein>
    <submittedName>
        <fullName evidence="6">Multicopper oxidase with three cupredoxin domains (Includes cell division protein FtsP and spore coat protein CotA)</fullName>
    </submittedName>
</protein>
<evidence type="ECO:0000259" key="4">
    <source>
        <dbReference type="Pfam" id="PF07731"/>
    </source>
</evidence>
<evidence type="ECO:0000259" key="3">
    <source>
        <dbReference type="Pfam" id="PF00394"/>
    </source>
</evidence>
<dbReference type="GO" id="GO:0016491">
    <property type="term" value="F:oxidoreductase activity"/>
    <property type="evidence" value="ECO:0007669"/>
    <property type="project" value="UniProtKB-KW"/>
</dbReference>
<organism evidence="6 7">
    <name type="scientific">Insolitispirillum peregrinum</name>
    <dbReference type="NCBI Taxonomy" id="80876"/>
    <lineage>
        <taxon>Bacteria</taxon>
        <taxon>Pseudomonadati</taxon>
        <taxon>Pseudomonadota</taxon>
        <taxon>Alphaproteobacteria</taxon>
        <taxon>Rhodospirillales</taxon>
        <taxon>Novispirillaceae</taxon>
        <taxon>Insolitispirillum</taxon>
    </lineage>
</organism>
<keyword evidence="6" id="KW-0132">Cell division</keyword>
<dbReference type="Gene3D" id="2.60.40.420">
    <property type="entry name" value="Cupredoxins - blue copper proteins"/>
    <property type="match status" value="3"/>
</dbReference>
<gene>
    <name evidence="6" type="ORF">SAMN05421779_105229</name>
</gene>
<dbReference type="OrthoDB" id="9757546at2"/>
<keyword evidence="2" id="KW-0560">Oxidoreductase</keyword>
<name>A0A1N7NM42_9PROT</name>
<reference evidence="6 7" key="1">
    <citation type="submission" date="2017-01" db="EMBL/GenBank/DDBJ databases">
        <authorList>
            <person name="Mah S.A."/>
            <person name="Swanson W.J."/>
            <person name="Moy G.W."/>
            <person name="Vacquier V.D."/>
        </authorList>
    </citation>
    <scope>NUCLEOTIDE SEQUENCE [LARGE SCALE GENOMIC DNA]</scope>
    <source>
        <strain evidence="6 7">DSM 11589</strain>
    </source>
</reference>
<feature type="domain" description="Plastocyanin-like" evidence="3">
    <location>
        <begin position="242"/>
        <end position="322"/>
    </location>
</feature>
<dbReference type="CDD" id="cd13900">
    <property type="entry name" value="CuRO_3_Tth-MCO_like"/>
    <property type="match status" value="1"/>
</dbReference>
<dbReference type="Pfam" id="PF07731">
    <property type="entry name" value="Cu-oxidase_2"/>
    <property type="match status" value="1"/>
</dbReference>
<evidence type="ECO:0000313" key="6">
    <source>
        <dbReference type="EMBL" id="SIS99465.1"/>
    </source>
</evidence>
<dbReference type="PROSITE" id="PS00080">
    <property type="entry name" value="MULTICOPPER_OXIDASE2"/>
    <property type="match status" value="1"/>
</dbReference>
<dbReference type="GO" id="GO:0051301">
    <property type="term" value="P:cell division"/>
    <property type="evidence" value="ECO:0007669"/>
    <property type="project" value="UniProtKB-KW"/>
</dbReference>
<dbReference type="PANTHER" id="PTHR11709:SF518">
    <property type="entry name" value="MULTICOPPER OXIDASE"/>
    <property type="match status" value="1"/>
</dbReference>
<dbReference type="Proteomes" id="UP000185678">
    <property type="component" value="Unassembled WGS sequence"/>
</dbReference>
<dbReference type="SUPFAM" id="SSF49503">
    <property type="entry name" value="Cupredoxins"/>
    <property type="match status" value="3"/>
</dbReference>
<keyword evidence="6" id="KW-0131">Cell cycle</keyword>
<dbReference type="GO" id="GO:0005507">
    <property type="term" value="F:copper ion binding"/>
    <property type="evidence" value="ECO:0007669"/>
    <property type="project" value="InterPro"/>
</dbReference>
<dbReference type="Pfam" id="PF07732">
    <property type="entry name" value="Cu-oxidase_3"/>
    <property type="match status" value="1"/>
</dbReference>
<dbReference type="STRING" id="80876.SAMN05421779_105229"/>
<dbReference type="InterPro" id="IPR011706">
    <property type="entry name" value="Cu-oxidase_C"/>
</dbReference>
<proteinExistence type="predicted"/>
<keyword evidence="7" id="KW-1185">Reference proteome</keyword>
<keyword evidence="1" id="KW-0479">Metal-binding</keyword>
<dbReference type="InterPro" id="IPR045087">
    <property type="entry name" value="Cu-oxidase_fam"/>
</dbReference>
<evidence type="ECO:0000256" key="2">
    <source>
        <dbReference type="ARBA" id="ARBA00023002"/>
    </source>
</evidence>
<dbReference type="InterPro" id="IPR011707">
    <property type="entry name" value="Cu-oxidase-like_N"/>
</dbReference>
<dbReference type="InterPro" id="IPR006311">
    <property type="entry name" value="TAT_signal"/>
</dbReference>
<dbReference type="AlphaFoldDB" id="A0A1N7NM42"/>
<keyword evidence="6" id="KW-0946">Virion</keyword>
<dbReference type="Pfam" id="PF00394">
    <property type="entry name" value="Cu-oxidase"/>
    <property type="match status" value="1"/>
</dbReference>
<dbReference type="InterPro" id="IPR008972">
    <property type="entry name" value="Cupredoxin"/>
</dbReference>
<sequence length="483" mass="52865">MSTPRPPSLLSRRTILKGALAGAGVLSLTSCAGQDGLIFGPPLVEPKPAPRTADGEVVIEANERPYALAGQTVSLRHYNDLAVGPVIRVRGGETLRLLLKNALLPTGGDYLCTATPDDQPDNVPHGLGTTNMHLHGLHVSPNSPADNILMMVKPGESYHYRYDIPADHPNGTYFYHAHFHGSVALQVSGGMAGPLIVEGPLDDIPEIKAARERILVLQSQRFDGAGRCDDYALLDRNGPTYVNGQQAPVISLQPGEVQRWRIINATHASFYSLQVAQHLLVGLCYDGNPLPYTQTTERLRLSPGNRADVLIKGGAPGIYALTGIDTQELIAWVRVEGPPQDMPLYQGSLPVPPELLPISDSDVTYGRRLTFGMTGAPDHVLFTINEQPFSCSDTWKIPLNAVEEWHITNQTADIHPFHIHVNPFQMLSGGRVPAGRWLDTVEIPPYQSIAFRTRFRTYTGTFVFHCHVLTHEDMGMMQGIEVV</sequence>